<proteinExistence type="predicted"/>
<feature type="transmembrane region" description="Helical" evidence="1">
    <location>
        <begin position="389"/>
        <end position="406"/>
    </location>
</feature>
<evidence type="ECO:0000313" key="2">
    <source>
        <dbReference type="EMBL" id="RMX59114.1"/>
    </source>
</evidence>
<reference evidence="2 3" key="1">
    <citation type="journal article" date="2018" name="Sci. Rep.">
        <title>Comparative analysis of the Pocillopora damicornis genome highlights role of immune system in coral evolution.</title>
        <authorList>
            <person name="Cunning R."/>
            <person name="Bay R.A."/>
            <person name="Gillette P."/>
            <person name="Baker A.C."/>
            <person name="Traylor-Knowles N."/>
        </authorList>
    </citation>
    <scope>NUCLEOTIDE SEQUENCE [LARGE SCALE GENOMIC DNA]</scope>
    <source>
        <strain evidence="2">RSMAS</strain>
        <tissue evidence="2">Whole animal</tissue>
    </source>
</reference>
<keyword evidence="1" id="KW-1133">Transmembrane helix</keyword>
<evidence type="ECO:0000256" key="1">
    <source>
        <dbReference type="SAM" id="Phobius"/>
    </source>
</evidence>
<name>A0A3M6V019_POCDA</name>
<comment type="caution">
    <text evidence="2">The sequence shown here is derived from an EMBL/GenBank/DDBJ whole genome shotgun (WGS) entry which is preliminary data.</text>
</comment>
<feature type="transmembrane region" description="Helical" evidence="1">
    <location>
        <begin position="203"/>
        <end position="226"/>
    </location>
</feature>
<accession>A0A3M6V019</accession>
<dbReference type="AlphaFoldDB" id="A0A3M6V019"/>
<keyword evidence="1" id="KW-0472">Membrane</keyword>
<organism evidence="2 3">
    <name type="scientific">Pocillopora damicornis</name>
    <name type="common">Cauliflower coral</name>
    <name type="synonym">Millepora damicornis</name>
    <dbReference type="NCBI Taxonomy" id="46731"/>
    <lineage>
        <taxon>Eukaryota</taxon>
        <taxon>Metazoa</taxon>
        <taxon>Cnidaria</taxon>
        <taxon>Anthozoa</taxon>
        <taxon>Hexacorallia</taxon>
        <taxon>Scleractinia</taxon>
        <taxon>Astrocoeniina</taxon>
        <taxon>Pocilloporidae</taxon>
        <taxon>Pocillopora</taxon>
    </lineage>
</organism>
<sequence>MAEQEHLVLRVPDDQNIETMRPAVRRGRTYLYFRWGREPQLVSTSTRIILMIFKAIFCSLGLWSHRSWNYIPRLLFVVICAVQVSLQISFDLNCPYFDCNFNEKHSNLTVLTVFPGTQRACYSLFSFAALLSYVVFITSVTTFRGTESALVSPSRSMIEDCDKTAILWLFIGFVGFLSSLFIGLTLLYLKLYNNNNTYLSKLFIGYTLTTVLAHWASVNTCHAFAVSSSSLGTIAKDTFRLIRKVESGTLDDIIKIHEDLCTIVLNTVSAYKVWFVLHWLTYGAGILVYFMLTSEELSGDKNSVSTAVKVYICLLFVCFFYVFILPCIYAARITSEYAGIYDRINCTTSDDWNEGHPFKDRRNIFLFLAYAKDRGCGFKIGRIRFNSSLTWFSFFFGLLGLLYHFFQAA</sequence>
<feature type="transmembrane region" description="Helical" evidence="1">
    <location>
        <begin position="165"/>
        <end position="191"/>
    </location>
</feature>
<feature type="transmembrane region" description="Helical" evidence="1">
    <location>
        <begin position="273"/>
        <end position="292"/>
    </location>
</feature>
<feature type="transmembrane region" description="Helical" evidence="1">
    <location>
        <begin position="308"/>
        <end position="331"/>
    </location>
</feature>
<gene>
    <name evidence="2" type="ORF">pdam_00009771</name>
</gene>
<keyword evidence="1" id="KW-0812">Transmembrane</keyword>
<dbReference type="Proteomes" id="UP000275408">
    <property type="component" value="Unassembled WGS sequence"/>
</dbReference>
<keyword evidence="3" id="KW-1185">Reference proteome</keyword>
<evidence type="ECO:0000313" key="3">
    <source>
        <dbReference type="Proteomes" id="UP000275408"/>
    </source>
</evidence>
<feature type="transmembrane region" description="Helical" evidence="1">
    <location>
        <begin position="122"/>
        <end position="144"/>
    </location>
</feature>
<dbReference type="OrthoDB" id="5956436at2759"/>
<protein>
    <recommendedName>
        <fullName evidence="4">Gustatory receptor</fullName>
    </recommendedName>
</protein>
<dbReference type="EMBL" id="RCHS01000399">
    <property type="protein sequence ID" value="RMX59114.1"/>
    <property type="molecule type" value="Genomic_DNA"/>
</dbReference>
<feature type="transmembrane region" description="Helical" evidence="1">
    <location>
        <begin position="70"/>
        <end position="90"/>
    </location>
</feature>
<feature type="transmembrane region" description="Helical" evidence="1">
    <location>
        <begin position="41"/>
        <end position="63"/>
    </location>
</feature>
<evidence type="ECO:0008006" key="4">
    <source>
        <dbReference type="Google" id="ProtNLM"/>
    </source>
</evidence>